<dbReference type="Gene3D" id="3.40.630.30">
    <property type="match status" value="1"/>
</dbReference>
<dbReference type="PROSITE" id="PS51186">
    <property type="entry name" value="GNAT"/>
    <property type="match status" value="1"/>
</dbReference>
<dbReference type="AlphaFoldDB" id="A0A923HVV7"/>
<evidence type="ECO:0000259" key="1">
    <source>
        <dbReference type="PROSITE" id="PS51186"/>
    </source>
</evidence>
<dbReference type="EMBL" id="JACOFZ010000004">
    <property type="protein sequence ID" value="MBC3882309.1"/>
    <property type="molecule type" value="Genomic_DNA"/>
</dbReference>
<dbReference type="RefSeq" id="WP_186916909.1">
    <property type="nucleotide sequence ID" value="NZ_JACOFZ010000004.1"/>
</dbReference>
<dbReference type="Proteomes" id="UP000627446">
    <property type="component" value="Unassembled WGS sequence"/>
</dbReference>
<keyword evidence="3" id="KW-1185">Reference proteome</keyword>
<protein>
    <submittedName>
        <fullName evidence="2">GNAT family N-acetyltransferase</fullName>
    </submittedName>
</protein>
<dbReference type="Pfam" id="PF13302">
    <property type="entry name" value="Acetyltransf_3"/>
    <property type="match status" value="1"/>
</dbReference>
<gene>
    <name evidence="2" type="ORF">H8K36_13035</name>
</gene>
<dbReference type="PANTHER" id="PTHR43792">
    <property type="entry name" value="GNAT FAMILY, PUTATIVE (AFU_ORTHOLOGUE AFUA_3G00765)-RELATED-RELATED"/>
    <property type="match status" value="1"/>
</dbReference>
<proteinExistence type="predicted"/>
<sequence>MSTTTISTSKRVKLRTLEDEDAAFYLELHNDPSFIENIRDKGIRTLEDAKHAIRTAHNEVQERQGFSLFLVERLEDGAALGLCGLVKRDNLPGIDIGYALLPQYWGQSYAFEACTAVLRFAADSIKLKELYAIVSPHNIASSKLLEKLGFQMQKTISLSEGDPVKLFHIDLRIS</sequence>
<dbReference type="InterPro" id="IPR000182">
    <property type="entry name" value="GNAT_dom"/>
</dbReference>
<dbReference type="InterPro" id="IPR051531">
    <property type="entry name" value="N-acetyltransferase"/>
</dbReference>
<name>A0A923HVV7_9BURK</name>
<evidence type="ECO:0000313" key="2">
    <source>
        <dbReference type="EMBL" id="MBC3882309.1"/>
    </source>
</evidence>
<organism evidence="2 3">
    <name type="scientific">Undibacterium nitidum</name>
    <dbReference type="NCBI Taxonomy" id="2762298"/>
    <lineage>
        <taxon>Bacteria</taxon>
        <taxon>Pseudomonadati</taxon>
        <taxon>Pseudomonadota</taxon>
        <taxon>Betaproteobacteria</taxon>
        <taxon>Burkholderiales</taxon>
        <taxon>Oxalobacteraceae</taxon>
        <taxon>Undibacterium</taxon>
    </lineage>
</organism>
<reference evidence="2" key="1">
    <citation type="submission" date="2020-08" db="EMBL/GenBank/DDBJ databases">
        <title>Novel species isolated from subtropical streams in China.</title>
        <authorList>
            <person name="Lu H."/>
        </authorList>
    </citation>
    <scope>NUCLEOTIDE SEQUENCE</scope>
    <source>
        <strain evidence="2">LX22W</strain>
    </source>
</reference>
<dbReference type="GO" id="GO:0016747">
    <property type="term" value="F:acyltransferase activity, transferring groups other than amino-acyl groups"/>
    <property type="evidence" value="ECO:0007669"/>
    <property type="project" value="InterPro"/>
</dbReference>
<feature type="domain" description="N-acetyltransferase" evidence="1">
    <location>
        <begin position="12"/>
        <end position="174"/>
    </location>
</feature>
<dbReference type="InterPro" id="IPR016181">
    <property type="entry name" value="Acyl_CoA_acyltransferase"/>
</dbReference>
<accession>A0A923HVV7</accession>
<comment type="caution">
    <text evidence="2">The sequence shown here is derived from an EMBL/GenBank/DDBJ whole genome shotgun (WGS) entry which is preliminary data.</text>
</comment>
<dbReference type="PANTHER" id="PTHR43792:SF1">
    <property type="entry name" value="N-ACETYLTRANSFERASE DOMAIN-CONTAINING PROTEIN"/>
    <property type="match status" value="1"/>
</dbReference>
<evidence type="ECO:0000313" key="3">
    <source>
        <dbReference type="Proteomes" id="UP000627446"/>
    </source>
</evidence>
<dbReference type="SUPFAM" id="SSF55729">
    <property type="entry name" value="Acyl-CoA N-acyltransferases (Nat)"/>
    <property type="match status" value="1"/>
</dbReference>